<dbReference type="VEuPathDB" id="VectorBase:AALB000390"/>
<evidence type="ECO:0000256" key="5">
    <source>
        <dbReference type="ARBA" id="ARBA00022725"/>
    </source>
</evidence>
<evidence type="ECO:0000256" key="9">
    <source>
        <dbReference type="ARBA" id="ARBA00023224"/>
    </source>
</evidence>
<evidence type="ECO:0000256" key="4">
    <source>
        <dbReference type="ARBA" id="ARBA00022692"/>
    </source>
</evidence>
<comment type="subcellular location">
    <subcellularLocation>
        <location evidence="1">Cell membrane</location>
        <topology evidence="1">Multi-pass membrane protein</topology>
    </subcellularLocation>
</comment>
<keyword evidence="11" id="KW-1185">Reference proteome</keyword>
<evidence type="ECO:0000313" key="10">
    <source>
        <dbReference type="EnsemblMetazoa" id="AALB000390-PA"/>
    </source>
</evidence>
<sequence>MFSIVAIIVYSYAIMMPIMKGKLELAFGFQLPFIDHTTVAGFGINWLFQAVQVIEGVVGLAACDICLVFLIVNATGQMDLIIIYLRRLTELVDTDIDGQNAAQIAEVVHEIVIKHLEHTKHITDMDTLLKKQFFVNFGCMIFELVASLAIIVRYPWYPGMAVTLLCTIQLFVNCSLGTFLSLKNDKLVNEIYAVNWYGLSTTHQKTLKRVLQKAQLPVVLSDGFSAIDLFNFVQIYKKIYSYLMVLQNVS</sequence>
<keyword evidence="6" id="KW-1133">Transmembrane helix</keyword>
<keyword evidence="8" id="KW-0675">Receptor</keyword>
<name>A0A182F1R1_ANOAL</name>
<keyword evidence="9" id="KW-0807">Transducer</keyword>
<evidence type="ECO:0000256" key="3">
    <source>
        <dbReference type="ARBA" id="ARBA00022606"/>
    </source>
</evidence>
<keyword evidence="3" id="KW-0716">Sensory transduction</keyword>
<dbReference type="Proteomes" id="UP000069272">
    <property type="component" value="Chromosome 2L"/>
</dbReference>
<dbReference type="EnsemblMetazoa" id="AALB000390-RA">
    <property type="protein sequence ID" value="AALB000390-PA"/>
    <property type="gene ID" value="AALB000390"/>
</dbReference>
<dbReference type="GO" id="GO:0007165">
    <property type="term" value="P:signal transduction"/>
    <property type="evidence" value="ECO:0007669"/>
    <property type="project" value="UniProtKB-KW"/>
</dbReference>
<keyword evidence="5" id="KW-0552">Olfaction</keyword>
<organism evidence="10 11">
    <name type="scientific">Anopheles albimanus</name>
    <name type="common">New world malaria mosquito</name>
    <dbReference type="NCBI Taxonomy" id="7167"/>
    <lineage>
        <taxon>Eukaryota</taxon>
        <taxon>Metazoa</taxon>
        <taxon>Ecdysozoa</taxon>
        <taxon>Arthropoda</taxon>
        <taxon>Hexapoda</taxon>
        <taxon>Insecta</taxon>
        <taxon>Pterygota</taxon>
        <taxon>Neoptera</taxon>
        <taxon>Endopterygota</taxon>
        <taxon>Diptera</taxon>
        <taxon>Nematocera</taxon>
        <taxon>Culicoidea</taxon>
        <taxon>Culicidae</taxon>
        <taxon>Anophelinae</taxon>
        <taxon>Anopheles</taxon>
    </lineage>
</organism>
<keyword evidence="2" id="KW-1003">Cell membrane</keyword>
<reference evidence="10" key="2">
    <citation type="submission" date="2022-08" db="UniProtKB">
        <authorList>
            <consortium name="EnsemblMetazoa"/>
        </authorList>
    </citation>
    <scope>IDENTIFICATION</scope>
    <source>
        <strain evidence="10">STECLA/ALBI9_A</strain>
    </source>
</reference>
<dbReference type="AlphaFoldDB" id="A0A182F1R1"/>
<dbReference type="PANTHER" id="PTHR21137:SF35">
    <property type="entry name" value="ODORANT RECEPTOR 19A-RELATED"/>
    <property type="match status" value="1"/>
</dbReference>
<dbReference type="InterPro" id="IPR004117">
    <property type="entry name" value="7tm6_olfct_rcpt"/>
</dbReference>
<evidence type="ECO:0000313" key="11">
    <source>
        <dbReference type="Proteomes" id="UP000069272"/>
    </source>
</evidence>
<dbReference type="GO" id="GO:0005886">
    <property type="term" value="C:plasma membrane"/>
    <property type="evidence" value="ECO:0007669"/>
    <property type="project" value="UniProtKB-SubCell"/>
</dbReference>
<evidence type="ECO:0000256" key="7">
    <source>
        <dbReference type="ARBA" id="ARBA00023136"/>
    </source>
</evidence>
<dbReference type="Pfam" id="PF02949">
    <property type="entry name" value="7tm_6"/>
    <property type="match status" value="1"/>
</dbReference>
<evidence type="ECO:0000256" key="8">
    <source>
        <dbReference type="ARBA" id="ARBA00023170"/>
    </source>
</evidence>
<dbReference type="STRING" id="7167.A0A182F1R1"/>
<evidence type="ECO:0000256" key="6">
    <source>
        <dbReference type="ARBA" id="ARBA00022989"/>
    </source>
</evidence>
<evidence type="ECO:0000256" key="1">
    <source>
        <dbReference type="ARBA" id="ARBA00004651"/>
    </source>
</evidence>
<accession>A0A182F1R1</accession>
<evidence type="ECO:0000256" key="2">
    <source>
        <dbReference type="ARBA" id="ARBA00022475"/>
    </source>
</evidence>
<protein>
    <submittedName>
        <fullName evidence="10">Uncharacterized protein</fullName>
    </submittedName>
</protein>
<reference evidence="10 11" key="1">
    <citation type="journal article" date="2017" name="G3 (Bethesda)">
        <title>The Physical Genome Mapping of Anopheles albimanus Corrected Scaffold Misassemblies and Identified Interarm Rearrangements in Genus Anopheles.</title>
        <authorList>
            <person name="Artemov G.N."/>
            <person name="Peery A.N."/>
            <person name="Jiang X."/>
            <person name="Tu Z."/>
            <person name="Stegniy V.N."/>
            <person name="Sharakhova M.V."/>
            <person name="Sharakhov I.V."/>
        </authorList>
    </citation>
    <scope>NUCLEOTIDE SEQUENCE [LARGE SCALE GENOMIC DNA]</scope>
    <source>
        <strain evidence="10 11">ALBI9_A</strain>
    </source>
</reference>
<dbReference type="GO" id="GO:0005549">
    <property type="term" value="F:odorant binding"/>
    <property type="evidence" value="ECO:0007669"/>
    <property type="project" value="InterPro"/>
</dbReference>
<keyword evidence="4" id="KW-0812">Transmembrane</keyword>
<dbReference type="PANTHER" id="PTHR21137">
    <property type="entry name" value="ODORANT RECEPTOR"/>
    <property type="match status" value="1"/>
</dbReference>
<dbReference type="GO" id="GO:0004984">
    <property type="term" value="F:olfactory receptor activity"/>
    <property type="evidence" value="ECO:0007669"/>
    <property type="project" value="InterPro"/>
</dbReference>
<proteinExistence type="predicted"/>
<dbReference type="VEuPathDB" id="VectorBase:AALB20_033022"/>
<keyword evidence="7" id="KW-0472">Membrane</keyword>